<reference evidence="13 14" key="1">
    <citation type="submission" date="2017-09" db="EMBL/GenBank/DDBJ databases">
        <title>The diverse metabolic capabilities of V. boronicumulans make it an excellent choice for continued studies on novel biodegradation.</title>
        <authorList>
            <person name="Sun S."/>
        </authorList>
    </citation>
    <scope>NUCLEOTIDE SEQUENCE [LARGE SCALE GENOMIC DNA]</scope>
    <source>
        <strain evidence="13 14">J1</strain>
    </source>
</reference>
<keyword evidence="3 10" id="KW-0808">Transferase</keyword>
<evidence type="ECO:0000256" key="10">
    <source>
        <dbReference type="RuleBase" id="RU003826"/>
    </source>
</evidence>
<dbReference type="KEGG" id="vbo:CKY39_18900"/>
<proteinExistence type="inferred from homology"/>
<evidence type="ECO:0000259" key="12">
    <source>
        <dbReference type="Pfam" id="PF02581"/>
    </source>
</evidence>
<dbReference type="GO" id="GO:0009229">
    <property type="term" value="P:thiamine diphosphate biosynthetic process"/>
    <property type="evidence" value="ECO:0007669"/>
    <property type="project" value="UniProtKB-UniPathway"/>
</dbReference>
<gene>
    <name evidence="13" type="primary">thiE</name>
    <name evidence="13" type="ORF">CKY39_18900</name>
</gene>
<dbReference type="InterPro" id="IPR034291">
    <property type="entry name" value="TMP_synthase"/>
</dbReference>
<dbReference type="PANTHER" id="PTHR20857:SF15">
    <property type="entry name" value="THIAMINE-PHOSPHATE SYNTHASE"/>
    <property type="match status" value="1"/>
</dbReference>
<dbReference type="GO" id="GO:0009228">
    <property type="term" value="P:thiamine biosynthetic process"/>
    <property type="evidence" value="ECO:0007669"/>
    <property type="project" value="UniProtKB-KW"/>
</dbReference>
<comment type="pathway">
    <text evidence="2 11">Cofactor biosynthesis; thiamine diphosphate biosynthesis; thiamine phosphate from 4-amino-2-methyl-5-diphosphomethylpyrimidine and 4-methyl-5-(2-phosphoethyl)-thiazole: step 1/1.</text>
</comment>
<dbReference type="InterPro" id="IPR022998">
    <property type="entry name" value="ThiamineP_synth_TenI"/>
</dbReference>
<protein>
    <recommendedName>
        <fullName evidence="10">Thiamine-phosphate synthase</fullName>
        <ecNumber evidence="10">2.5.1.3</ecNumber>
    </recommendedName>
    <alternativeName>
        <fullName evidence="10">Thiamine-phosphate pyrophosphorylase</fullName>
    </alternativeName>
</protein>
<dbReference type="GO" id="GO:0046872">
    <property type="term" value="F:metal ion binding"/>
    <property type="evidence" value="ECO:0007669"/>
    <property type="project" value="UniProtKB-KW"/>
</dbReference>
<dbReference type="AlphaFoldDB" id="A0A250DLP1"/>
<dbReference type="GO" id="GO:0004789">
    <property type="term" value="F:thiamine-phosphate diphosphorylase activity"/>
    <property type="evidence" value="ECO:0007669"/>
    <property type="project" value="UniProtKB-EC"/>
</dbReference>
<evidence type="ECO:0000256" key="6">
    <source>
        <dbReference type="ARBA" id="ARBA00022977"/>
    </source>
</evidence>
<dbReference type="FunFam" id="3.20.20.70:FF:000064">
    <property type="entry name" value="Thiamine-phosphate synthase"/>
    <property type="match status" value="1"/>
</dbReference>
<dbReference type="RefSeq" id="WP_095745502.1">
    <property type="nucleotide sequence ID" value="NZ_CP023284.1"/>
</dbReference>
<dbReference type="UniPathway" id="UPA00060">
    <property type="reaction ID" value="UER00141"/>
</dbReference>
<dbReference type="EMBL" id="CP023284">
    <property type="protein sequence ID" value="ATA55051.1"/>
    <property type="molecule type" value="Genomic_DNA"/>
</dbReference>
<dbReference type="EC" id="2.5.1.3" evidence="10"/>
<evidence type="ECO:0000313" key="13">
    <source>
        <dbReference type="EMBL" id="ATA55051.1"/>
    </source>
</evidence>
<feature type="domain" description="Thiamine phosphate synthase/TenI" evidence="12">
    <location>
        <begin position="121"/>
        <end position="291"/>
    </location>
</feature>
<evidence type="ECO:0000256" key="5">
    <source>
        <dbReference type="ARBA" id="ARBA00022842"/>
    </source>
</evidence>
<dbReference type="Gene3D" id="3.20.20.70">
    <property type="entry name" value="Aldolase class I"/>
    <property type="match status" value="1"/>
</dbReference>
<keyword evidence="5" id="KW-0460">Magnesium</keyword>
<evidence type="ECO:0000256" key="9">
    <source>
        <dbReference type="ARBA" id="ARBA00047883"/>
    </source>
</evidence>
<dbReference type="CDD" id="cd00564">
    <property type="entry name" value="TMP_TenI"/>
    <property type="match status" value="1"/>
</dbReference>
<evidence type="ECO:0000256" key="11">
    <source>
        <dbReference type="RuleBase" id="RU004253"/>
    </source>
</evidence>
<name>A0A250DLP1_9BURK</name>
<dbReference type="Proteomes" id="UP000217154">
    <property type="component" value="Chromosome"/>
</dbReference>
<comment type="catalytic activity">
    <reaction evidence="9 10">
        <text>2-[(2R,5Z)-2-carboxy-4-methylthiazol-5(2H)-ylidene]ethyl phosphate + 4-amino-2-methyl-5-(diphosphooxymethyl)pyrimidine + 2 H(+) = thiamine phosphate + CO2 + diphosphate</text>
        <dbReference type="Rhea" id="RHEA:47844"/>
        <dbReference type="ChEBI" id="CHEBI:15378"/>
        <dbReference type="ChEBI" id="CHEBI:16526"/>
        <dbReference type="ChEBI" id="CHEBI:33019"/>
        <dbReference type="ChEBI" id="CHEBI:37575"/>
        <dbReference type="ChEBI" id="CHEBI:57841"/>
        <dbReference type="ChEBI" id="CHEBI:62899"/>
        <dbReference type="EC" id="2.5.1.3"/>
    </reaction>
</comment>
<dbReference type="Pfam" id="PF02581">
    <property type="entry name" value="TMP-TENI"/>
    <property type="match status" value="1"/>
</dbReference>
<accession>A0A250DLP1</accession>
<comment type="cofactor">
    <cofactor evidence="1">
        <name>Mg(2+)</name>
        <dbReference type="ChEBI" id="CHEBI:18420"/>
    </cofactor>
</comment>
<dbReference type="InterPro" id="IPR036206">
    <property type="entry name" value="ThiamineP_synth_sf"/>
</dbReference>
<sequence>MNPIDTSNARAVAQAIVAAHGLRFGAATATAVSGAPRFTSDDAIYRGAKQACTALGFIEIDAECLAHAWRAQTERLSQFDASAWPDAPVDFGMGPFPPTARADAFPPCPERLGLYAVLPDAAWVGRMARAGVPTVQLRFKSDDAAAVAREVQAAVEAVRGTGALLFINDHWQVAIAAGAYGIHLGQEDLDALSPDELQQLRASGLRLGVSTHGYAEMVRADAVSPSYIAMGAIYPTTLKKMATAPQGVARLAAYARLLRGYPQVGIGGVDAVRLPEVLATGVGSVAVVRALVAADDPEATAAQWMTAMHAAPGSPERTE</sequence>
<evidence type="ECO:0000256" key="2">
    <source>
        <dbReference type="ARBA" id="ARBA00005165"/>
    </source>
</evidence>
<comment type="catalytic activity">
    <reaction evidence="8 10">
        <text>2-(2-carboxy-4-methylthiazol-5-yl)ethyl phosphate + 4-amino-2-methyl-5-(diphosphooxymethyl)pyrimidine + 2 H(+) = thiamine phosphate + CO2 + diphosphate</text>
        <dbReference type="Rhea" id="RHEA:47848"/>
        <dbReference type="ChEBI" id="CHEBI:15378"/>
        <dbReference type="ChEBI" id="CHEBI:16526"/>
        <dbReference type="ChEBI" id="CHEBI:33019"/>
        <dbReference type="ChEBI" id="CHEBI:37575"/>
        <dbReference type="ChEBI" id="CHEBI:57841"/>
        <dbReference type="ChEBI" id="CHEBI:62890"/>
        <dbReference type="EC" id="2.5.1.3"/>
    </reaction>
</comment>
<evidence type="ECO:0000256" key="8">
    <source>
        <dbReference type="ARBA" id="ARBA00047851"/>
    </source>
</evidence>
<evidence type="ECO:0000313" key="14">
    <source>
        <dbReference type="Proteomes" id="UP000217154"/>
    </source>
</evidence>
<evidence type="ECO:0000256" key="3">
    <source>
        <dbReference type="ARBA" id="ARBA00022679"/>
    </source>
</evidence>
<keyword evidence="6 10" id="KW-0784">Thiamine biosynthesis</keyword>
<comment type="similarity">
    <text evidence="10">Belongs to the thiamine-phosphate synthase family.</text>
</comment>
<comment type="catalytic activity">
    <reaction evidence="7 10">
        <text>4-methyl-5-(2-phosphooxyethyl)-thiazole + 4-amino-2-methyl-5-(diphosphooxymethyl)pyrimidine + H(+) = thiamine phosphate + diphosphate</text>
        <dbReference type="Rhea" id="RHEA:22328"/>
        <dbReference type="ChEBI" id="CHEBI:15378"/>
        <dbReference type="ChEBI" id="CHEBI:33019"/>
        <dbReference type="ChEBI" id="CHEBI:37575"/>
        <dbReference type="ChEBI" id="CHEBI:57841"/>
        <dbReference type="ChEBI" id="CHEBI:58296"/>
        <dbReference type="EC" id="2.5.1.3"/>
    </reaction>
</comment>
<evidence type="ECO:0000256" key="7">
    <source>
        <dbReference type="ARBA" id="ARBA00047334"/>
    </source>
</evidence>
<evidence type="ECO:0000256" key="1">
    <source>
        <dbReference type="ARBA" id="ARBA00001946"/>
    </source>
</evidence>
<dbReference type="NCBIfam" id="TIGR00693">
    <property type="entry name" value="thiE"/>
    <property type="match status" value="1"/>
</dbReference>
<dbReference type="GO" id="GO:0005737">
    <property type="term" value="C:cytoplasm"/>
    <property type="evidence" value="ECO:0007669"/>
    <property type="project" value="TreeGrafter"/>
</dbReference>
<dbReference type="PANTHER" id="PTHR20857">
    <property type="entry name" value="THIAMINE-PHOSPHATE PYROPHOSPHORYLASE"/>
    <property type="match status" value="1"/>
</dbReference>
<evidence type="ECO:0000256" key="4">
    <source>
        <dbReference type="ARBA" id="ARBA00022723"/>
    </source>
</evidence>
<organism evidence="13 14">
    <name type="scientific">Variovorax boronicumulans</name>
    <dbReference type="NCBI Taxonomy" id="436515"/>
    <lineage>
        <taxon>Bacteria</taxon>
        <taxon>Pseudomonadati</taxon>
        <taxon>Pseudomonadota</taxon>
        <taxon>Betaproteobacteria</taxon>
        <taxon>Burkholderiales</taxon>
        <taxon>Comamonadaceae</taxon>
        <taxon>Variovorax</taxon>
    </lineage>
</organism>
<keyword evidence="4" id="KW-0479">Metal-binding</keyword>
<dbReference type="SUPFAM" id="SSF51391">
    <property type="entry name" value="Thiamin phosphate synthase"/>
    <property type="match status" value="1"/>
</dbReference>
<dbReference type="InterPro" id="IPR013785">
    <property type="entry name" value="Aldolase_TIM"/>
</dbReference>